<proteinExistence type="predicted"/>
<organism evidence="2 3">
    <name type="scientific">Achromobacter deleyi</name>
    <dbReference type="NCBI Taxonomy" id="1353891"/>
    <lineage>
        <taxon>Bacteria</taxon>
        <taxon>Pseudomonadati</taxon>
        <taxon>Pseudomonadota</taxon>
        <taxon>Betaproteobacteria</taxon>
        <taxon>Burkholderiales</taxon>
        <taxon>Alcaligenaceae</taxon>
        <taxon>Achromobacter</taxon>
    </lineage>
</organism>
<dbReference type="Pfam" id="PF09588">
    <property type="entry name" value="YqaJ"/>
    <property type="match status" value="1"/>
</dbReference>
<dbReference type="EMBL" id="CP065997">
    <property type="protein sequence ID" value="QQB37953.1"/>
    <property type="molecule type" value="Genomic_DNA"/>
</dbReference>
<dbReference type="RefSeq" id="WP_198487362.1">
    <property type="nucleotide sequence ID" value="NZ_CP065997.1"/>
</dbReference>
<sequence length="217" mass="24330">MDLIFHKEPQGSPEWLEARRGVTTGSRFKDCRDRLKSKEPSKNCLNYAMDVARERAGGKAAEVFVNGAMRFGTEQEPHARAAYEAATGRFVEEAGFITTDDRKFGVSVDGLVDEDGIVEIKTMVSSNTLFTAVVSGDISEYVDQCNGAMWLLGRQWVDLVLWAPDLEAIGRKLTIVRITRDDDAIEALEADLLDFERRVTRFHQQLTQLSRLTLSPT</sequence>
<protein>
    <submittedName>
        <fullName evidence="2">YqaJ viral recombinase family protein</fullName>
    </submittedName>
</protein>
<dbReference type="InterPro" id="IPR051703">
    <property type="entry name" value="NF-kappa-B_Signaling_Reg"/>
</dbReference>
<evidence type="ECO:0000259" key="1">
    <source>
        <dbReference type="Pfam" id="PF09588"/>
    </source>
</evidence>
<dbReference type="AlphaFoldDB" id="A0A7T4B913"/>
<dbReference type="CDD" id="cd22343">
    <property type="entry name" value="PDDEXK_lambda_exonuclease-like"/>
    <property type="match status" value="1"/>
</dbReference>
<evidence type="ECO:0000313" key="3">
    <source>
        <dbReference type="Proteomes" id="UP000595231"/>
    </source>
</evidence>
<dbReference type="InterPro" id="IPR019080">
    <property type="entry name" value="YqaJ_viral_recombinase"/>
</dbReference>
<dbReference type="InterPro" id="IPR011335">
    <property type="entry name" value="Restrct_endonuc-II-like"/>
</dbReference>
<dbReference type="Proteomes" id="UP000595231">
    <property type="component" value="Chromosome"/>
</dbReference>
<dbReference type="PANTHER" id="PTHR46609">
    <property type="entry name" value="EXONUCLEASE, PHAGE-TYPE/RECB, C-TERMINAL DOMAIN-CONTAINING PROTEIN"/>
    <property type="match status" value="1"/>
</dbReference>
<gene>
    <name evidence="2" type="ORF">I6I07_15820</name>
</gene>
<dbReference type="Gene3D" id="3.90.320.10">
    <property type="match status" value="1"/>
</dbReference>
<dbReference type="PANTHER" id="PTHR46609:SF6">
    <property type="entry name" value="EXONUCLEASE, PHAGE-TYPE_RECB, C-TERMINAL DOMAIN-CONTAINING PROTEIN-RELATED"/>
    <property type="match status" value="1"/>
</dbReference>
<dbReference type="SUPFAM" id="SSF52980">
    <property type="entry name" value="Restriction endonuclease-like"/>
    <property type="match status" value="1"/>
</dbReference>
<name>A0A7T4B913_9BURK</name>
<evidence type="ECO:0000313" key="2">
    <source>
        <dbReference type="EMBL" id="QQB37953.1"/>
    </source>
</evidence>
<dbReference type="InterPro" id="IPR011604">
    <property type="entry name" value="PDDEXK-like_dom_sf"/>
</dbReference>
<reference evidence="2 3" key="1">
    <citation type="submission" date="2020-12" db="EMBL/GenBank/DDBJ databases">
        <title>FDA dAtabase for Regulatory Grade micrObial Sequences (FDA-ARGOS): Supporting development and validation of Infectious Disease Dx tests.</title>
        <authorList>
            <person name="Sproer C."/>
            <person name="Gronow S."/>
            <person name="Severitt S."/>
            <person name="Schroder I."/>
            <person name="Tallon L."/>
            <person name="Sadzewicz L."/>
            <person name="Zhao X."/>
            <person name="Boylan J."/>
            <person name="Ott S."/>
            <person name="Bowen H."/>
            <person name="Vavikolanu K."/>
            <person name="Mehta A."/>
            <person name="Aluvathingal J."/>
            <person name="Nadendla S."/>
            <person name="Lowell S."/>
            <person name="Myers T."/>
            <person name="Yan Y."/>
            <person name="Sichtig H."/>
        </authorList>
    </citation>
    <scope>NUCLEOTIDE SEQUENCE [LARGE SCALE GENOMIC DNA]</scope>
    <source>
        <strain evidence="2 3">FDAARGOS_1050</strain>
    </source>
</reference>
<accession>A0A7T4B913</accession>
<feature type="domain" description="YqaJ viral recombinase" evidence="1">
    <location>
        <begin position="14"/>
        <end position="153"/>
    </location>
</feature>